<gene>
    <name evidence="1" type="ORF">F0M16_21400</name>
</gene>
<comment type="caution">
    <text evidence="1">The sequence shown here is derived from an EMBL/GenBank/DDBJ whole genome shotgun (WGS) entry which is preliminary data.</text>
</comment>
<reference evidence="1 2" key="1">
    <citation type="submission" date="2019-09" db="EMBL/GenBank/DDBJ databases">
        <authorList>
            <person name="Kritzky A."/>
            <person name="Schelkanova E.Y."/>
            <person name="Alkhova Z.V."/>
            <person name="Smirnova N.I."/>
        </authorList>
    </citation>
    <scope>NUCLEOTIDE SEQUENCE [LARGE SCALE GENOMIC DNA]</scope>
    <source>
        <strain evidence="1 2">M1526</strain>
    </source>
</reference>
<proteinExistence type="predicted"/>
<accession>A0A5Q6PCW8</accession>
<sequence>MNITVLTEAEFKALKPKEKKEYFDKLMKVAKEDQSEASKERNGQTQGYAFLWISLYGKDAISRAFRTYVKNHTPNRLIKNYRGTTNAWYFGSQSNLGVYDGLKSLAAKINSFGIPAYVCDAWD</sequence>
<dbReference type="EMBL" id="VUAA01000042">
    <property type="protein sequence ID" value="KAA1252717.1"/>
    <property type="molecule type" value="Genomic_DNA"/>
</dbReference>
<dbReference type="Proteomes" id="UP000323225">
    <property type="component" value="Unassembled WGS sequence"/>
</dbReference>
<dbReference type="AlphaFoldDB" id="A0A5Q6PCW8"/>
<evidence type="ECO:0000313" key="1">
    <source>
        <dbReference type="EMBL" id="KAA1252717.1"/>
    </source>
</evidence>
<name>A0A5Q6PCW8_VIBCL</name>
<organism evidence="1 2">
    <name type="scientific">Vibrio cholerae</name>
    <dbReference type="NCBI Taxonomy" id="666"/>
    <lineage>
        <taxon>Bacteria</taxon>
        <taxon>Pseudomonadati</taxon>
        <taxon>Pseudomonadota</taxon>
        <taxon>Gammaproteobacteria</taxon>
        <taxon>Vibrionales</taxon>
        <taxon>Vibrionaceae</taxon>
        <taxon>Vibrio</taxon>
    </lineage>
</organism>
<evidence type="ECO:0000313" key="2">
    <source>
        <dbReference type="Proteomes" id="UP000323225"/>
    </source>
</evidence>
<protein>
    <submittedName>
        <fullName evidence="1">Uncharacterized protein</fullName>
    </submittedName>
</protein>